<organism evidence="7 8">
    <name type="scientific">Astatotilapia calliptera</name>
    <name type="common">Eastern happy</name>
    <name type="synonym">Chromis callipterus</name>
    <dbReference type="NCBI Taxonomy" id="8154"/>
    <lineage>
        <taxon>Eukaryota</taxon>
        <taxon>Metazoa</taxon>
        <taxon>Chordata</taxon>
        <taxon>Craniata</taxon>
        <taxon>Vertebrata</taxon>
        <taxon>Euteleostomi</taxon>
        <taxon>Actinopterygii</taxon>
        <taxon>Neopterygii</taxon>
        <taxon>Teleostei</taxon>
        <taxon>Neoteleostei</taxon>
        <taxon>Acanthomorphata</taxon>
        <taxon>Ovalentaria</taxon>
        <taxon>Cichlomorphae</taxon>
        <taxon>Cichliformes</taxon>
        <taxon>Cichlidae</taxon>
        <taxon>African cichlids</taxon>
        <taxon>Pseudocrenilabrinae</taxon>
        <taxon>Haplochromini</taxon>
        <taxon>Astatotilapia</taxon>
    </lineage>
</organism>
<feature type="region of interest" description="Disordered" evidence="5">
    <location>
        <begin position="922"/>
        <end position="962"/>
    </location>
</feature>
<sequence length="1375" mass="152406">MMSKRSLFVRLVPCRCLRGEEEIVTSLDYSHCSLETVPKEIFNFEKTLQELYLDANQIEELPKQLFNCQLLNRLSMPDNDLAVLPAAIANLINLRELDVSKNSIQDFPENIKNCKGLAIVEASVNPISKLPEGFTQLLSLTQLYLNDAFLEFLPASFGRSVSSLVCHTLDLMESMQKLTQLERLDLGSNEFTEVVSIFQSGDFLFYFVQMLGTLKQLVYLDVSKNNLEMVDEQIRGCENLQDLLLSNNALTQLPGSIGTLKKLTALKVDENQLMYLPDSIGGLTCIDELDCSFNEIEALPATIGQCVNMRTFAADHNFLAQLPPEMGNWKRATVLFLHSNKLESLPEEMGDMQKLKVVNLSNNKLKNLPYSFTKLTELTAMWLSENQSKPLIPLQKEEDPETQKTVLTNYMFPQQIRIEEYIPNSDSESFNPTLWEEQRKHRAQVAFECDEDKDERETPPREGNLKRYPTPYPDELKNMVKTAQSVAHRLKEDESSDESSKEAKPVERNHIGVQDVGVKVIEAPCPNGVASNMEAQVSADVCGQNLSAPEAKDTSESYSSQKIPLKSSEDSMMNHEDTLEDSEELSDEEDEMKIAELRPPLIEISINQPKVVTLSKDKKDDGKDADSLLDDTVANSNQNNSNCSSPSRMSDSVSLTTDSSQDNSLCTPEREAKMPFLPKSRQEDENMNQPKDTTPLLHNGNGSETSLQALLKTQQAPPEKMGDYDLSMEARLAFIEKEINNGMGDTYTKWDQINMNVTKLPTDNMVQLDELDKGKNGLLAQEEVDSKEGYDNMDHLQNGNRQAGDCNDSLGNKSLGMRGETAAVHVASTGVTACSDMSLSHSTEELSPEKRCHPPQVLKSHSISNIETGAMRLYSFDGDDDSVGTRVAGAGPGPGAQGQSIVRSKSAGQLLNDQTLLVYPNSSASSSDLLSSSKLPANTSRHPVSSSMAMGTPPPQYNIQYTNSDMSKEGLWGQRTAMASEQQGYHPAPPPHSLANTNYSNRNQAPPYPLQPQQRGPAMASKPSGEMWAMERLHSAAGQPRSSTLQRQGSTSSTASMSDPRRMQLSEGDYMTYRDIHTLARGPLAMSHAMQRPLSARTYSIDVPGASRPHSSRPPAHELPERTMSVSDFNYQHSSPSKRPNTRVKSEHSLLDGPGQMQGGMGAGRVPVDWRDQVMRHIEAKKMEKVKSFIMKKELVECNVGNRSFLPIQDDVFGPQGMQNYTLDPARKVPLMNGQMGPSARPPMSQSSMARHPSREQLIDYLMLKVSQQPQGPSRIPLEPIQQEIRVKVEKNPELGFSISGGIGGRGNPFRPDDNGIFVTRVQPEGPASKILQPGDKIIQANGYSFVNIDHGNAVSLLKTFPNTVDLIIVRGIQA</sequence>
<dbReference type="FunFam" id="3.80.10.10:FF:000118">
    <property type="entry name" value="Leucine rich repeat containing 7"/>
    <property type="match status" value="1"/>
</dbReference>
<evidence type="ECO:0000259" key="6">
    <source>
        <dbReference type="PROSITE" id="PS50106"/>
    </source>
</evidence>
<dbReference type="FunFam" id="3.80.10.10:FF:000022">
    <property type="entry name" value="Erbin isoform 7"/>
    <property type="match status" value="1"/>
</dbReference>
<evidence type="ECO:0000256" key="4">
    <source>
        <dbReference type="ARBA" id="ARBA00022737"/>
    </source>
</evidence>
<dbReference type="Gene3D" id="2.30.42.10">
    <property type="match status" value="1"/>
</dbReference>
<dbReference type="SMART" id="SM00364">
    <property type="entry name" value="LRR_BAC"/>
    <property type="match status" value="5"/>
</dbReference>
<dbReference type="GO" id="GO:0014069">
    <property type="term" value="C:postsynaptic density"/>
    <property type="evidence" value="ECO:0007669"/>
    <property type="project" value="TreeGrafter"/>
</dbReference>
<dbReference type="GO" id="GO:0019901">
    <property type="term" value="F:protein kinase binding"/>
    <property type="evidence" value="ECO:0007669"/>
    <property type="project" value="TreeGrafter"/>
</dbReference>
<reference evidence="7" key="2">
    <citation type="submission" date="2025-08" db="UniProtKB">
        <authorList>
            <consortium name="Ensembl"/>
        </authorList>
    </citation>
    <scope>IDENTIFICATION</scope>
</reference>
<dbReference type="InterPro" id="IPR001478">
    <property type="entry name" value="PDZ"/>
</dbReference>
<dbReference type="SUPFAM" id="SSF52058">
    <property type="entry name" value="L domain-like"/>
    <property type="match status" value="1"/>
</dbReference>
<feature type="region of interest" description="Disordered" evidence="5">
    <location>
        <begin position="548"/>
        <end position="591"/>
    </location>
</feature>
<feature type="compositionally biased region" description="Basic and acidic residues" evidence="5">
    <location>
        <begin position="455"/>
        <end position="465"/>
    </location>
</feature>
<feature type="compositionally biased region" description="Polar residues" evidence="5">
    <location>
        <begin position="648"/>
        <end position="666"/>
    </location>
</feature>
<keyword evidence="8" id="KW-1185">Reference proteome</keyword>
<accession>A0AAX7VTD1</accession>
<dbReference type="InterPro" id="IPR003591">
    <property type="entry name" value="Leu-rich_rpt_typical-subtyp"/>
</dbReference>
<evidence type="ECO:0000256" key="5">
    <source>
        <dbReference type="SAM" id="MobiDB-lite"/>
    </source>
</evidence>
<dbReference type="GO" id="GO:0045211">
    <property type="term" value="C:postsynaptic membrane"/>
    <property type="evidence" value="ECO:0007669"/>
    <property type="project" value="TreeGrafter"/>
</dbReference>
<dbReference type="PANTHER" id="PTHR23119">
    <property type="entry name" value="DISCS LARGE"/>
    <property type="match status" value="1"/>
</dbReference>
<dbReference type="Proteomes" id="UP000265100">
    <property type="component" value="Chromosome 7"/>
</dbReference>
<feature type="compositionally biased region" description="Polar residues" evidence="5">
    <location>
        <begin position="936"/>
        <end position="949"/>
    </location>
</feature>
<dbReference type="GO" id="GO:0098968">
    <property type="term" value="P:neurotransmitter receptor transport postsynaptic membrane to endosome"/>
    <property type="evidence" value="ECO:0007669"/>
    <property type="project" value="TreeGrafter"/>
</dbReference>
<dbReference type="PROSITE" id="PS51450">
    <property type="entry name" value="LRR"/>
    <property type="match status" value="4"/>
</dbReference>
<dbReference type="FunFam" id="2.30.42.10:FF:000036">
    <property type="entry name" value="Erbin isoform 7"/>
    <property type="match status" value="1"/>
</dbReference>
<feature type="compositionally biased region" description="Basic and acidic residues" evidence="5">
    <location>
        <begin position="567"/>
        <end position="577"/>
    </location>
</feature>
<feature type="compositionally biased region" description="Polar residues" evidence="5">
    <location>
        <begin position="1130"/>
        <end position="1139"/>
    </location>
</feature>
<dbReference type="Gene3D" id="3.80.10.10">
    <property type="entry name" value="Ribonuclease Inhibitor"/>
    <property type="match status" value="3"/>
</dbReference>
<keyword evidence="3" id="KW-0433">Leucine-rich repeat</keyword>
<gene>
    <name evidence="7" type="primary">ERBIN</name>
</gene>
<dbReference type="PANTHER" id="PTHR23119:SF46">
    <property type="entry name" value="ERBB2 INTERACTING PROTEIN"/>
    <property type="match status" value="1"/>
</dbReference>
<dbReference type="GeneTree" id="ENSGT00940000159526"/>
<feature type="region of interest" description="Disordered" evidence="5">
    <location>
        <begin position="448"/>
        <end position="475"/>
    </location>
</feature>
<feature type="compositionally biased region" description="Acidic residues" evidence="5">
    <location>
        <begin position="578"/>
        <end position="591"/>
    </location>
</feature>
<feature type="compositionally biased region" description="Polar residues" evidence="5">
    <location>
        <begin position="1040"/>
        <end position="1057"/>
    </location>
</feature>
<reference evidence="7" key="3">
    <citation type="submission" date="2025-09" db="UniProtKB">
        <authorList>
            <consortium name="Ensembl"/>
        </authorList>
    </citation>
    <scope>IDENTIFICATION</scope>
</reference>
<evidence type="ECO:0000256" key="3">
    <source>
        <dbReference type="ARBA" id="ARBA00022614"/>
    </source>
</evidence>
<dbReference type="Ensembl" id="ENSACLT00000084586.1">
    <property type="protein sequence ID" value="ENSACLP00000085898.1"/>
    <property type="gene ID" value="ENSACLG00000026794.2"/>
</dbReference>
<dbReference type="GO" id="GO:0045197">
    <property type="term" value="P:establishment or maintenance of epithelial cell apical/basal polarity"/>
    <property type="evidence" value="ECO:0007669"/>
    <property type="project" value="TreeGrafter"/>
</dbReference>
<dbReference type="SUPFAM" id="SSF52047">
    <property type="entry name" value="RNI-like"/>
    <property type="match status" value="1"/>
</dbReference>
<feature type="region of interest" description="Disordered" evidence="5">
    <location>
        <begin position="614"/>
        <end position="700"/>
    </location>
</feature>
<dbReference type="InterPro" id="IPR050614">
    <property type="entry name" value="Synaptic_Scaffolding_LAP-MAGUK"/>
</dbReference>
<feature type="compositionally biased region" description="Basic and acidic residues" evidence="5">
    <location>
        <begin position="615"/>
        <end position="626"/>
    </location>
</feature>
<comment type="similarity">
    <text evidence="1">Belongs to the LAP (LRR and PDZ) protein family.</text>
</comment>
<dbReference type="Pfam" id="PF13855">
    <property type="entry name" value="LRR_8"/>
    <property type="match status" value="2"/>
</dbReference>
<reference evidence="7" key="1">
    <citation type="submission" date="2018-05" db="EMBL/GenBank/DDBJ databases">
        <authorList>
            <person name="Datahose"/>
        </authorList>
    </citation>
    <scope>NUCLEOTIDE SEQUENCE</scope>
</reference>
<dbReference type="SMART" id="SM00369">
    <property type="entry name" value="LRR_TYP"/>
    <property type="match status" value="9"/>
</dbReference>
<proteinExistence type="inferred from homology"/>
<dbReference type="GO" id="GO:0098609">
    <property type="term" value="P:cell-cell adhesion"/>
    <property type="evidence" value="ECO:0007669"/>
    <property type="project" value="TreeGrafter"/>
</dbReference>
<evidence type="ECO:0000256" key="2">
    <source>
        <dbReference type="ARBA" id="ARBA00022553"/>
    </source>
</evidence>
<evidence type="ECO:0000313" key="8">
    <source>
        <dbReference type="Proteomes" id="UP000265100"/>
    </source>
</evidence>
<evidence type="ECO:0000256" key="1">
    <source>
        <dbReference type="ARBA" id="ARBA00007772"/>
    </source>
</evidence>
<dbReference type="SUPFAM" id="SSF50156">
    <property type="entry name" value="PDZ domain-like"/>
    <property type="match status" value="1"/>
</dbReference>
<protein>
    <recommendedName>
        <fullName evidence="6">PDZ domain-containing protein</fullName>
    </recommendedName>
</protein>
<feature type="region of interest" description="Disordered" evidence="5">
    <location>
        <begin position="1130"/>
        <end position="1161"/>
    </location>
</feature>
<dbReference type="PROSITE" id="PS50106">
    <property type="entry name" value="PDZ"/>
    <property type="match status" value="1"/>
</dbReference>
<keyword evidence="2" id="KW-0597">Phosphoprotein</keyword>
<feature type="compositionally biased region" description="Polar residues" evidence="5">
    <location>
        <begin position="994"/>
        <end position="1004"/>
    </location>
</feature>
<feature type="region of interest" description="Disordered" evidence="5">
    <location>
        <begin position="979"/>
        <end position="1063"/>
    </location>
</feature>
<dbReference type="Pfam" id="PF00595">
    <property type="entry name" value="PDZ"/>
    <property type="match status" value="1"/>
</dbReference>
<feature type="domain" description="PDZ" evidence="6">
    <location>
        <begin position="1284"/>
        <end position="1373"/>
    </location>
</feature>
<evidence type="ECO:0000313" key="7">
    <source>
        <dbReference type="Ensembl" id="ENSACLP00000085898.1"/>
    </source>
</evidence>
<dbReference type="SMART" id="SM00228">
    <property type="entry name" value="PDZ"/>
    <property type="match status" value="1"/>
</dbReference>
<feature type="compositionally biased region" description="Low complexity" evidence="5">
    <location>
        <begin position="635"/>
        <end position="647"/>
    </location>
</feature>
<dbReference type="GO" id="GO:0098887">
    <property type="term" value="P:neurotransmitter receptor transport, endosome to postsynaptic membrane"/>
    <property type="evidence" value="ECO:0007669"/>
    <property type="project" value="TreeGrafter"/>
</dbReference>
<dbReference type="GO" id="GO:0016323">
    <property type="term" value="C:basolateral plasma membrane"/>
    <property type="evidence" value="ECO:0007669"/>
    <property type="project" value="TreeGrafter"/>
</dbReference>
<dbReference type="GO" id="GO:0043113">
    <property type="term" value="P:receptor clustering"/>
    <property type="evidence" value="ECO:0007669"/>
    <property type="project" value="TreeGrafter"/>
</dbReference>
<dbReference type="InterPro" id="IPR036034">
    <property type="entry name" value="PDZ_sf"/>
</dbReference>
<name>A0AAX7VTD1_ASTCA</name>
<dbReference type="InterPro" id="IPR032675">
    <property type="entry name" value="LRR_dom_sf"/>
</dbReference>
<dbReference type="GO" id="GO:0005912">
    <property type="term" value="C:adherens junction"/>
    <property type="evidence" value="ECO:0007669"/>
    <property type="project" value="TreeGrafter"/>
</dbReference>
<keyword evidence="4" id="KW-0677">Repeat</keyword>
<feature type="compositionally biased region" description="Low complexity" evidence="5">
    <location>
        <begin position="922"/>
        <end position="935"/>
    </location>
</feature>
<dbReference type="InterPro" id="IPR001611">
    <property type="entry name" value="Leu-rich_rpt"/>
</dbReference>